<dbReference type="Gene3D" id="6.10.140.880">
    <property type="match status" value="1"/>
</dbReference>
<evidence type="ECO:0000256" key="1">
    <source>
        <dbReference type="ARBA" id="ARBA00004273"/>
    </source>
</evidence>
<sequence length="162" mass="17233">MSSLRLISSAARRVSSFSLQRRGYAEVNDKLKLSLVLPHQSIFTSTDVVQVNIAAEGGDMGILANHVPSIEALRPGVLEVIETAGGSKKWFTSSGFATVHPNNSLTINVVEAAPLESFSAEAIRTNLQEALKVASGSGSEADKVEARIEADVYESLQHALGK</sequence>
<evidence type="ECO:0000256" key="5">
    <source>
        <dbReference type="ARBA" id="ARBA00022781"/>
    </source>
</evidence>
<dbReference type="Gene3D" id="2.60.15.10">
    <property type="entry name" value="F0F1 ATP synthase delta/epsilon subunit, N-terminal"/>
    <property type="match status" value="1"/>
</dbReference>
<gene>
    <name evidence="15" type="ORF">DXG03_004174</name>
</gene>
<keyword evidence="5" id="KW-0375">Hydrogen ion transport</keyword>
<keyword evidence="12" id="KW-0066">ATP synthesis</keyword>
<dbReference type="GO" id="GO:0045259">
    <property type="term" value="C:proton-transporting ATP synthase complex"/>
    <property type="evidence" value="ECO:0007669"/>
    <property type="project" value="UniProtKB-KW"/>
</dbReference>
<keyword evidence="11" id="KW-0139">CF(1)</keyword>
<dbReference type="EMBL" id="JABCKV010000247">
    <property type="protein sequence ID" value="KAG5641807.1"/>
    <property type="molecule type" value="Genomic_DNA"/>
</dbReference>
<keyword evidence="7" id="KW-0809">Transit peptide</keyword>
<evidence type="ECO:0000256" key="11">
    <source>
        <dbReference type="ARBA" id="ARBA00023196"/>
    </source>
</evidence>
<evidence type="ECO:0000256" key="13">
    <source>
        <dbReference type="ARBA" id="ARBA00031669"/>
    </source>
</evidence>
<evidence type="ECO:0000256" key="7">
    <source>
        <dbReference type="ARBA" id="ARBA00022946"/>
    </source>
</evidence>
<dbReference type="PANTHER" id="PTHR13822:SF7">
    <property type="entry name" value="ATP SYNTHASE SUBUNIT DELTA, MITOCHONDRIAL"/>
    <property type="match status" value="1"/>
</dbReference>
<evidence type="ECO:0000256" key="9">
    <source>
        <dbReference type="ARBA" id="ARBA00023128"/>
    </source>
</evidence>
<evidence type="ECO:0000256" key="10">
    <source>
        <dbReference type="ARBA" id="ARBA00023136"/>
    </source>
</evidence>
<evidence type="ECO:0000256" key="4">
    <source>
        <dbReference type="ARBA" id="ARBA00022448"/>
    </source>
</evidence>
<dbReference type="InterPro" id="IPR020546">
    <property type="entry name" value="ATP_synth_F1_dsu/esu_N"/>
</dbReference>
<dbReference type="AlphaFoldDB" id="A0A9P7G0F9"/>
<dbReference type="FunFam" id="2.60.15.10:FF:000003">
    <property type="entry name" value="ATP synthase subunit delta, mitochondrial"/>
    <property type="match status" value="1"/>
</dbReference>
<organism evidence="15 16">
    <name type="scientific">Asterophora parasitica</name>
    <dbReference type="NCBI Taxonomy" id="117018"/>
    <lineage>
        <taxon>Eukaryota</taxon>
        <taxon>Fungi</taxon>
        <taxon>Dikarya</taxon>
        <taxon>Basidiomycota</taxon>
        <taxon>Agaricomycotina</taxon>
        <taxon>Agaricomycetes</taxon>
        <taxon>Agaricomycetidae</taxon>
        <taxon>Agaricales</taxon>
        <taxon>Tricholomatineae</taxon>
        <taxon>Lyophyllaceae</taxon>
        <taxon>Asterophora</taxon>
    </lineage>
</organism>
<dbReference type="PANTHER" id="PTHR13822">
    <property type="entry name" value="ATP SYNTHASE DELTA/EPSILON CHAIN"/>
    <property type="match status" value="1"/>
</dbReference>
<dbReference type="GO" id="GO:0046933">
    <property type="term" value="F:proton-transporting ATP synthase activity, rotational mechanism"/>
    <property type="evidence" value="ECO:0007669"/>
    <property type="project" value="InterPro"/>
</dbReference>
<comment type="similarity">
    <text evidence="2">Belongs to the ATPase epsilon chain family.</text>
</comment>
<keyword evidence="4" id="KW-0813">Transport</keyword>
<keyword evidence="16" id="KW-1185">Reference proteome</keyword>
<evidence type="ECO:0000256" key="6">
    <source>
        <dbReference type="ARBA" id="ARBA00022792"/>
    </source>
</evidence>
<evidence type="ECO:0000313" key="15">
    <source>
        <dbReference type="EMBL" id="KAG5641807.1"/>
    </source>
</evidence>
<evidence type="ECO:0000313" key="16">
    <source>
        <dbReference type="Proteomes" id="UP000775547"/>
    </source>
</evidence>
<evidence type="ECO:0000256" key="3">
    <source>
        <dbReference type="ARBA" id="ARBA00016960"/>
    </source>
</evidence>
<keyword evidence="6" id="KW-0999">Mitochondrion inner membrane</keyword>
<comment type="caution">
    <text evidence="15">The sequence shown here is derived from an EMBL/GenBank/DDBJ whole genome shotgun (WGS) entry which is preliminary data.</text>
</comment>
<proteinExistence type="inferred from homology"/>
<reference evidence="15" key="2">
    <citation type="submission" date="2021-10" db="EMBL/GenBank/DDBJ databases">
        <title>Phylogenomics reveals ancestral predisposition of the termite-cultivated fungus Termitomyces towards a domesticated lifestyle.</title>
        <authorList>
            <person name="Auxier B."/>
            <person name="Grum-Grzhimaylo A."/>
            <person name="Cardenas M.E."/>
            <person name="Lodge J.D."/>
            <person name="Laessoe T."/>
            <person name="Pedersen O."/>
            <person name="Smith M.E."/>
            <person name="Kuyper T.W."/>
            <person name="Franco-Molano E.A."/>
            <person name="Baroni T.J."/>
            <person name="Aanen D.K."/>
        </authorList>
    </citation>
    <scope>NUCLEOTIDE SEQUENCE</scope>
    <source>
        <strain evidence="15">AP01</strain>
        <tissue evidence="15">Mycelium</tissue>
    </source>
</reference>
<dbReference type="GO" id="GO:0005743">
    <property type="term" value="C:mitochondrial inner membrane"/>
    <property type="evidence" value="ECO:0007669"/>
    <property type="project" value="UniProtKB-SubCell"/>
</dbReference>
<feature type="domain" description="ATP synthase F1 complex delta/epsilon subunit N-terminal" evidence="14">
    <location>
        <begin position="31"/>
        <end position="107"/>
    </location>
</feature>
<evidence type="ECO:0000259" key="14">
    <source>
        <dbReference type="Pfam" id="PF02823"/>
    </source>
</evidence>
<keyword evidence="10" id="KW-0472">Membrane</keyword>
<dbReference type="Pfam" id="PF02823">
    <property type="entry name" value="ATP-synt_DE_N"/>
    <property type="match status" value="1"/>
</dbReference>
<dbReference type="OrthoDB" id="270171at2759"/>
<dbReference type="HAMAP" id="MF_00530">
    <property type="entry name" value="ATP_synth_epsil_bac"/>
    <property type="match status" value="1"/>
</dbReference>
<dbReference type="InterPro" id="IPR036771">
    <property type="entry name" value="ATPsynth_dsu/esu_N"/>
</dbReference>
<dbReference type="Proteomes" id="UP000775547">
    <property type="component" value="Unassembled WGS sequence"/>
</dbReference>
<name>A0A9P7G0F9_9AGAR</name>
<protein>
    <recommendedName>
        <fullName evidence="3">ATP synthase subunit delta, mitochondrial</fullName>
    </recommendedName>
    <alternativeName>
        <fullName evidence="13">F-ATPase delta subunit</fullName>
    </alternativeName>
</protein>
<reference evidence="15" key="1">
    <citation type="submission" date="2020-07" db="EMBL/GenBank/DDBJ databases">
        <authorList>
            <person name="Nieuwenhuis M."/>
            <person name="Van De Peppel L.J.J."/>
        </authorList>
    </citation>
    <scope>NUCLEOTIDE SEQUENCE</scope>
    <source>
        <strain evidence="15">AP01</strain>
        <tissue evidence="15">Mycelium</tissue>
    </source>
</reference>
<dbReference type="CDD" id="cd12152">
    <property type="entry name" value="F1-ATPase_delta"/>
    <property type="match status" value="1"/>
</dbReference>
<comment type="subcellular location">
    <subcellularLocation>
        <location evidence="1">Mitochondrion inner membrane</location>
    </subcellularLocation>
</comment>
<keyword evidence="8" id="KW-0406">Ion transport</keyword>
<evidence type="ECO:0000256" key="8">
    <source>
        <dbReference type="ARBA" id="ARBA00023065"/>
    </source>
</evidence>
<dbReference type="InterPro" id="IPR001469">
    <property type="entry name" value="ATP_synth_F1_dsu/esu"/>
</dbReference>
<evidence type="ECO:0000256" key="2">
    <source>
        <dbReference type="ARBA" id="ARBA00005712"/>
    </source>
</evidence>
<keyword evidence="9" id="KW-0496">Mitochondrion</keyword>
<evidence type="ECO:0000256" key="12">
    <source>
        <dbReference type="ARBA" id="ARBA00023310"/>
    </source>
</evidence>
<dbReference type="SUPFAM" id="SSF51344">
    <property type="entry name" value="Epsilon subunit of F1F0-ATP synthase N-terminal domain"/>
    <property type="match status" value="1"/>
</dbReference>
<accession>A0A9P7G0F9</accession>